<keyword evidence="1" id="KW-0732">Signal</keyword>
<dbReference type="AlphaFoldDB" id="A0AAV2HJH0"/>
<dbReference type="PANTHER" id="PTHR34737:SF2">
    <property type="entry name" value="EF-HAND DOMAIN-CONTAINING PROTEIN"/>
    <property type="match status" value="1"/>
</dbReference>
<name>A0AAV2HJH0_LYMST</name>
<evidence type="ECO:0000313" key="3">
    <source>
        <dbReference type="EMBL" id="CAL1534138.1"/>
    </source>
</evidence>
<evidence type="ECO:0000259" key="2">
    <source>
        <dbReference type="Pfam" id="PF24784"/>
    </source>
</evidence>
<sequence>MFYFLYLIAVLTLVAAFPRYQSDIPNGDRVPHPCRIGLWIGVGHFNANGTGPRNEFGLDFAAAGHVWTQTLCFQDSDKDGISNGEELGDPNCLWTKNSFDDFPAATTHPGICEPVDHPHCSWQAFTC</sequence>
<evidence type="ECO:0000256" key="1">
    <source>
        <dbReference type="SAM" id="SignalP"/>
    </source>
</evidence>
<feature type="domain" description="Temptin Cys/Cys disulfide" evidence="2">
    <location>
        <begin position="15"/>
        <end position="111"/>
    </location>
</feature>
<reference evidence="3 4" key="1">
    <citation type="submission" date="2024-04" db="EMBL/GenBank/DDBJ databases">
        <authorList>
            <consortium name="Genoscope - CEA"/>
            <person name="William W."/>
        </authorList>
    </citation>
    <scope>NUCLEOTIDE SEQUENCE [LARGE SCALE GENOMIC DNA]</scope>
</reference>
<feature type="signal peptide" evidence="1">
    <location>
        <begin position="1"/>
        <end position="16"/>
    </location>
</feature>
<organism evidence="3 4">
    <name type="scientific">Lymnaea stagnalis</name>
    <name type="common">Great pond snail</name>
    <name type="synonym">Helix stagnalis</name>
    <dbReference type="NCBI Taxonomy" id="6523"/>
    <lineage>
        <taxon>Eukaryota</taxon>
        <taxon>Metazoa</taxon>
        <taxon>Spiralia</taxon>
        <taxon>Lophotrochozoa</taxon>
        <taxon>Mollusca</taxon>
        <taxon>Gastropoda</taxon>
        <taxon>Heterobranchia</taxon>
        <taxon>Euthyneura</taxon>
        <taxon>Panpulmonata</taxon>
        <taxon>Hygrophila</taxon>
        <taxon>Lymnaeoidea</taxon>
        <taxon>Lymnaeidae</taxon>
        <taxon>Lymnaea</taxon>
    </lineage>
</organism>
<dbReference type="Proteomes" id="UP001497497">
    <property type="component" value="Unassembled WGS sequence"/>
</dbReference>
<gene>
    <name evidence="3" type="ORF">GSLYS_00008098001</name>
</gene>
<dbReference type="InterPro" id="IPR057626">
    <property type="entry name" value="S-S_Temptin"/>
</dbReference>
<dbReference type="InterPro" id="IPR055313">
    <property type="entry name" value="Temptin-like"/>
</dbReference>
<dbReference type="EMBL" id="CAXITT010000162">
    <property type="protein sequence ID" value="CAL1534138.1"/>
    <property type="molecule type" value="Genomic_DNA"/>
</dbReference>
<accession>A0AAV2HJH0</accession>
<protein>
    <recommendedName>
        <fullName evidence="2">Temptin Cys/Cys disulfide domain-containing protein</fullName>
    </recommendedName>
</protein>
<keyword evidence="4" id="KW-1185">Reference proteome</keyword>
<feature type="chain" id="PRO_5043954348" description="Temptin Cys/Cys disulfide domain-containing protein" evidence="1">
    <location>
        <begin position="17"/>
        <end position="127"/>
    </location>
</feature>
<proteinExistence type="predicted"/>
<evidence type="ECO:0000313" key="4">
    <source>
        <dbReference type="Proteomes" id="UP001497497"/>
    </source>
</evidence>
<comment type="caution">
    <text evidence="3">The sequence shown here is derived from an EMBL/GenBank/DDBJ whole genome shotgun (WGS) entry which is preliminary data.</text>
</comment>
<dbReference type="Pfam" id="PF24784">
    <property type="entry name" value="Temptin_C"/>
    <property type="match status" value="1"/>
</dbReference>
<dbReference type="PANTHER" id="PTHR34737">
    <property type="entry name" value="EF-HAND DOMAIN-CONTAINING PROTEIN"/>
    <property type="match status" value="1"/>
</dbReference>